<dbReference type="InterPro" id="IPR037523">
    <property type="entry name" value="VOC_core"/>
</dbReference>
<feature type="region of interest" description="Disordered" evidence="1">
    <location>
        <begin position="1"/>
        <end position="28"/>
    </location>
</feature>
<dbReference type="InterPro" id="IPR004360">
    <property type="entry name" value="Glyas_Fos-R_dOase_dom"/>
</dbReference>
<name>A0AA88AKN7_FICCA</name>
<proteinExistence type="predicted"/>
<dbReference type="PANTHER" id="PTHR46142">
    <property type="match status" value="1"/>
</dbReference>
<evidence type="ECO:0000256" key="1">
    <source>
        <dbReference type="SAM" id="MobiDB-lite"/>
    </source>
</evidence>
<dbReference type="Proteomes" id="UP001187192">
    <property type="component" value="Unassembled WGS sequence"/>
</dbReference>
<evidence type="ECO:0000259" key="2">
    <source>
        <dbReference type="PROSITE" id="PS51819"/>
    </source>
</evidence>
<dbReference type="SUPFAM" id="SSF54593">
    <property type="entry name" value="Glyoxalase/Bleomycin resistance protein/Dihydroxybiphenyl dioxygenase"/>
    <property type="match status" value="1"/>
</dbReference>
<evidence type="ECO:0000313" key="4">
    <source>
        <dbReference type="Proteomes" id="UP001187192"/>
    </source>
</evidence>
<dbReference type="CDD" id="cd07245">
    <property type="entry name" value="VOC_like"/>
    <property type="match status" value="1"/>
</dbReference>
<dbReference type="AlphaFoldDB" id="A0AA88AKN7"/>
<dbReference type="Gene3D" id="3.10.180.10">
    <property type="entry name" value="2,3-Dihydroxybiphenyl 1,2-Dioxygenase, domain 1"/>
    <property type="match status" value="1"/>
</dbReference>
<evidence type="ECO:0000313" key="3">
    <source>
        <dbReference type="EMBL" id="GMN53670.1"/>
    </source>
</evidence>
<dbReference type="EMBL" id="BTGU01000047">
    <property type="protein sequence ID" value="GMN53670.1"/>
    <property type="molecule type" value="Genomic_DNA"/>
</dbReference>
<gene>
    <name evidence="3" type="ORF">TIFTF001_022799</name>
</gene>
<dbReference type="Pfam" id="PF00903">
    <property type="entry name" value="Glyoxalase"/>
    <property type="match status" value="1"/>
</dbReference>
<sequence>MGNKDDNENNNNDDHHIHHDGDEKKQPPLMALNHVSRLCRDVKKSIEFYTKVLGMVLIERPPAFHFDGAWLFNYGVGIHLVQSKDQDRLPHDTHHLDPMDNHISFQCVDMEAMEVRLKEFNVEYIKRTVEDNENGTSIDQLFFNDPDGFMIEICNCENLKLVPAGSLGKIKLPFDRHYPPVKVNNPTNGDQNHK</sequence>
<keyword evidence="4" id="KW-1185">Reference proteome</keyword>
<feature type="compositionally biased region" description="Basic and acidic residues" evidence="1">
    <location>
        <begin position="1"/>
        <end position="26"/>
    </location>
</feature>
<dbReference type="PANTHER" id="PTHR46142:SF8">
    <property type="entry name" value="EXPRESSED PROTEIN"/>
    <property type="match status" value="1"/>
</dbReference>
<feature type="domain" description="VOC" evidence="2">
    <location>
        <begin position="31"/>
        <end position="156"/>
    </location>
</feature>
<comment type="caution">
    <text evidence="3">The sequence shown here is derived from an EMBL/GenBank/DDBJ whole genome shotgun (WGS) entry which is preliminary data.</text>
</comment>
<organism evidence="3 4">
    <name type="scientific">Ficus carica</name>
    <name type="common">Common fig</name>
    <dbReference type="NCBI Taxonomy" id="3494"/>
    <lineage>
        <taxon>Eukaryota</taxon>
        <taxon>Viridiplantae</taxon>
        <taxon>Streptophyta</taxon>
        <taxon>Embryophyta</taxon>
        <taxon>Tracheophyta</taxon>
        <taxon>Spermatophyta</taxon>
        <taxon>Magnoliopsida</taxon>
        <taxon>eudicotyledons</taxon>
        <taxon>Gunneridae</taxon>
        <taxon>Pentapetalae</taxon>
        <taxon>rosids</taxon>
        <taxon>fabids</taxon>
        <taxon>Rosales</taxon>
        <taxon>Moraceae</taxon>
        <taxon>Ficeae</taxon>
        <taxon>Ficus</taxon>
    </lineage>
</organism>
<dbReference type="PROSITE" id="PS51819">
    <property type="entry name" value="VOC"/>
    <property type="match status" value="1"/>
</dbReference>
<reference evidence="3" key="1">
    <citation type="submission" date="2023-07" db="EMBL/GenBank/DDBJ databases">
        <title>draft genome sequence of fig (Ficus carica).</title>
        <authorList>
            <person name="Takahashi T."/>
            <person name="Nishimura K."/>
        </authorList>
    </citation>
    <scope>NUCLEOTIDE SEQUENCE</scope>
</reference>
<dbReference type="InterPro" id="IPR029068">
    <property type="entry name" value="Glyas_Bleomycin-R_OHBP_Dase"/>
</dbReference>
<protein>
    <recommendedName>
        <fullName evidence="2">VOC domain-containing protein</fullName>
    </recommendedName>
</protein>
<accession>A0AA88AKN7</accession>